<protein>
    <submittedName>
        <fullName evidence="2">Uncharacterized protein</fullName>
    </submittedName>
</protein>
<name>A0A4U8V2J9_STECR</name>
<proteinExistence type="predicted"/>
<dbReference type="EMBL" id="AZBU02000001">
    <property type="protein sequence ID" value="TMS40092.1"/>
    <property type="molecule type" value="Genomic_DNA"/>
</dbReference>
<comment type="caution">
    <text evidence="2">The sequence shown here is derived from an EMBL/GenBank/DDBJ whole genome shotgun (WGS) entry which is preliminary data.</text>
</comment>
<gene>
    <name evidence="2" type="ORF">L596_006515</name>
</gene>
<accession>A0A4U8V2J9</accession>
<reference evidence="2" key="1">
    <citation type="submission" date="2013-11" db="EMBL/GenBank/DDBJ databases">
        <authorList>
            <person name="Sternberg P."/>
            <person name="Dillman A."/>
            <person name="Macchietto M."/>
        </authorList>
    </citation>
    <scope>NUCLEOTIDE SEQUENCE</scope>
    <source>
        <strain evidence="2">ALL</strain>
    </source>
</reference>
<organism evidence="2">
    <name type="scientific">Steinernema carpocapsae</name>
    <name type="common">Entomopathogenic nematode</name>
    <dbReference type="NCBI Taxonomy" id="34508"/>
    <lineage>
        <taxon>Eukaryota</taxon>
        <taxon>Metazoa</taxon>
        <taxon>Ecdysozoa</taxon>
        <taxon>Nematoda</taxon>
        <taxon>Chromadorea</taxon>
        <taxon>Rhabditida</taxon>
        <taxon>Tylenchina</taxon>
        <taxon>Panagrolaimomorpha</taxon>
        <taxon>Strongyloidoidea</taxon>
        <taxon>Steinernematidae</taxon>
        <taxon>Steinernema</taxon>
    </lineage>
</organism>
<sequence length="114" mass="12716">MVLIPTLFTNHVQTEAKKSANERLITAADRAIAFARQLNFRRRLCGDGCARMSSVLPFSAMGFVGRQILKHIYSMDHSTRNGSSGRVQRDSDCSHPSGRLRQPPCQQGRSITQL</sequence>
<feature type="region of interest" description="Disordered" evidence="1">
    <location>
        <begin position="77"/>
        <end position="114"/>
    </location>
</feature>
<reference evidence="2" key="3">
    <citation type="journal article" date="2019" name="G3 (Bethesda)">
        <title>Hybrid Assembly of the Genome of the Entomopathogenic Nematode Steinernema carpocapsae Identifies the X-Chromosome.</title>
        <authorList>
            <person name="Serra L."/>
            <person name="Macchietto M."/>
            <person name="Macias-Munoz A."/>
            <person name="McGill C.J."/>
            <person name="Rodriguez I.M."/>
            <person name="Rodriguez B."/>
            <person name="Murad R."/>
            <person name="Mortazavi A."/>
        </authorList>
    </citation>
    <scope>NUCLEOTIDE SEQUENCE [LARGE SCALE GENOMIC DNA]</scope>
    <source>
        <strain evidence="2">ALL</strain>
    </source>
</reference>
<feature type="compositionally biased region" description="Polar residues" evidence="1">
    <location>
        <begin position="104"/>
        <end position="114"/>
    </location>
</feature>
<dbReference type="AlphaFoldDB" id="A0A4U8V2J9"/>
<evidence type="ECO:0000256" key="1">
    <source>
        <dbReference type="SAM" id="MobiDB-lite"/>
    </source>
</evidence>
<reference evidence="2" key="2">
    <citation type="journal article" date="2015" name="Genome Biol.">
        <title>Comparative genomics of Steinernema reveals deeply conserved gene regulatory networks.</title>
        <authorList>
            <person name="Dillman A.R."/>
            <person name="Macchietto M."/>
            <person name="Porter C.F."/>
            <person name="Rogers A."/>
            <person name="Williams B."/>
            <person name="Antoshechkin I."/>
            <person name="Lee M.M."/>
            <person name="Goodwin Z."/>
            <person name="Lu X."/>
            <person name="Lewis E.E."/>
            <person name="Goodrich-Blair H."/>
            <person name="Stock S.P."/>
            <person name="Adams B.J."/>
            <person name="Sternberg P.W."/>
            <person name="Mortazavi A."/>
        </authorList>
    </citation>
    <scope>NUCLEOTIDE SEQUENCE [LARGE SCALE GENOMIC DNA]</scope>
    <source>
        <strain evidence="2">ALL</strain>
    </source>
</reference>
<evidence type="ECO:0000313" key="2">
    <source>
        <dbReference type="EMBL" id="TMS40092.1"/>
    </source>
</evidence>